<sequence>MNDLVILSNGPGEVATWVRPVVKCLRQQLGTKDSEIRISVLLSPCPHSTGKEAAIALSYPEVDRVLSPGDFFNFLLWGKTKDNWQWRDQGIVVFLGGDQFYTVAIAQRLGYSSLIYAEWDARWYRFVDRFAVSDRRVVDRVPKSYHHKFSVVGDLMADVALEIRDRPATPRLDIPVIGLLVGSKPAKLSQGVPLCLAIAEKIHEQLPKVAFIIPVAPTLNLSTLSKYANSQDNPFVSVFGNVEGKLITSEDMTYIVTSGGTKIKLVTQFPAYEDLVDCQLCLTTVGANTAELTSLGIPMIVLLPTQQLDAMRSWDGLPGIFANLPGVGTILAKLINYLVLKQGRLFAWPNIWANSEIVPELVGKLQPGNVAQLAVDYLTHPNKLQSMQNSLIAVRGETGAAKQIADIIEQEVT</sequence>
<dbReference type="PANTHER" id="PTHR30372">
    <property type="entry name" value="LIPID-A-DISACCHARIDE SYNTHASE"/>
    <property type="match status" value="1"/>
</dbReference>
<accession>A0A964FFQ8</accession>
<proteinExistence type="predicted"/>
<dbReference type="GO" id="GO:0009245">
    <property type="term" value="P:lipid A biosynthetic process"/>
    <property type="evidence" value="ECO:0007669"/>
    <property type="project" value="InterPro"/>
</dbReference>
<dbReference type="GO" id="GO:0005543">
    <property type="term" value="F:phospholipid binding"/>
    <property type="evidence" value="ECO:0007669"/>
    <property type="project" value="TreeGrafter"/>
</dbReference>
<dbReference type="EMBL" id="JADWDC010000003">
    <property type="protein sequence ID" value="MCC0175693.1"/>
    <property type="molecule type" value="Genomic_DNA"/>
</dbReference>
<dbReference type="Proteomes" id="UP000729733">
    <property type="component" value="Unassembled WGS sequence"/>
</dbReference>
<dbReference type="GO" id="GO:0008915">
    <property type="term" value="F:lipid-A-disaccharide synthase activity"/>
    <property type="evidence" value="ECO:0007669"/>
    <property type="project" value="InterPro"/>
</dbReference>
<dbReference type="RefSeq" id="WP_229638696.1">
    <property type="nucleotide sequence ID" value="NZ_JADWDC010000003.1"/>
</dbReference>
<organism evidence="1 2">
    <name type="scientific">Waterburya agarophytonicola KI4</name>
    <dbReference type="NCBI Taxonomy" id="2874699"/>
    <lineage>
        <taxon>Bacteria</taxon>
        <taxon>Bacillati</taxon>
        <taxon>Cyanobacteriota</taxon>
        <taxon>Cyanophyceae</taxon>
        <taxon>Pleurocapsales</taxon>
        <taxon>Hyellaceae</taxon>
        <taxon>Waterburya</taxon>
        <taxon>Waterburya agarophytonicola</taxon>
    </lineage>
</organism>
<keyword evidence="2" id="KW-1185">Reference proteome</keyword>
<dbReference type="InterPro" id="IPR003835">
    <property type="entry name" value="Glyco_trans_19"/>
</dbReference>
<gene>
    <name evidence="1" type="ORF">I4641_01705</name>
</gene>
<dbReference type="GO" id="GO:0016020">
    <property type="term" value="C:membrane"/>
    <property type="evidence" value="ECO:0007669"/>
    <property type="project" value="GOC"/>
</dbReference>
<reference evidence="1" key="1">
    <citation type="journal article" date="2021" name="Antonie Van Leeuwenhoek">
        <title>Draft genome and description of Waterburya agarophytonicola gen. nov. sp. nov. (Pleurocapsales, Cyanobacteria): a seaweed symbiont.</title>
        <authorList>
            <person name="Bonthond G."/>
            <person name="Shalygin S."/>
            <person name="Bayer T."/>
            <person name="Weinberger F."/>
        </authorList>
    </citation>
    <scope>NUCLEOTIDE SEQUENCE</scope>
    <source>
        <strain evidence="1">KI4</strain>
    </source>
</reference>
<dbReference type="AlphaFoldDB" id="A0A964FFQ8"/>
<evidence type="ECO:0000313" key="2">
    <source>
        <dbReference type="Proteomes" id="UP000729733"/>
    </source>
</evidence>
<comment type="caution">
    <text evidence="1">The sequence shown here is derived from an EMBL/GenBank/DDBJ whole genome shotgun (WGS) entry which is preliminary data.</text>
</comment>
<evidence type="ECO:0000313" key="1">
    <source>
        <dbReference type="EMBL" id="MCC0175693.1"/>
    </source>
</evidence>
<name>A0A964FFQ8_9CYAN</name>
<protein>
    <submittedName>
        <fullName evidence="1">Lipid-A-disaccharide synthase</fullName>
    </submittedName>
</protein>
<dbReference type="PANTHER" id="PTHR30372:SF6">
    <property type="entry name" value="LIPID-A-DISACCHARIDE SYNTHASE"/>
    <property type="match status" value="1"/>
</dbReference>
<dbReference type="SUPFAM" id="SSF53756">
    <property type="entry name" value="UDP-Glycosyltransferase/glycogen phosphorylase"/>
    <property type="match status" value="1"/>
</dbReference>